<dbReference type="InterPro" id="IPR023796">
    <property type="entry name" value="Serpin_dom"/>
</dbReference>
<dbReference type="InterPro" id="IPR036186">
    <property type="entry name" value="Serpin_sf"/>
</dbReference>
<evidence type="ECO:0000256" key="1">
    <source>
        <dbReference type="ARBA" id="ARBA00009500"/>
    </source>
</evidence>
<dbReference type="Gene3D" id="3.30.497.10">
    <property type="entry name" value="Antithrombin, subunit I, domain 2"/>
    <property type="match status" value="1"/>
</dbReference>
<dbReference type="Pfam" id="PF00079">
    <property type="entry name" value="Serpin"/>
    <property type="match status" value="1"/>
</dbReference>
<keyword evidence="5" id="KW-1185">Reference proteome</keyword>
<dbReference type="Proteomes" id="UP000265520">
    <property type="component" value="Unassembled WGS sequence"/>
</dbReference>
<comment type="caution">
    <text evidence="4">The sequence shown here is derived from an EMBL/GenBank/DDBJ whole genome shotgun (WGS) entry which is preliminary data.</text>
</comment>
<feature type="domain" description="Serpin" evidence="3">
    <location>
        <begin position="1"/>
        <end position="261"/>
    </location>
</feature>
<dbReference type="SMART" id="SM00093">
    <property type="entry name" value="SERPIN"/>
    <property type="match status" value="1"/>
</dbReference>
<dbReference type="EMBL" id="LXQA010032184">
    <property type="protein sequence ID" value="MCH96379.1"/>
    <property type="molecule type" value="Genomic_DNA"/>
</dbReference>
<evidence type="ECO:0000313" key="4">
    <source>
        <dbReference type="EMBL" id="MCH96379.1"/>
    </source>
</evidence>
<dbReference type="AlphaFoldDB" id="A0A392NAW1"/>
<accession>A0A392NAW1</accession>
<dbReference type="PROSITE" id="PS00284">
    <property type="entry name" value="SERPIN"/>
    <property type="match status" value="1"/>
</dbReference>
<name>A0A392NAW1_9FABA</name>
<gene>
    <name evidence="4" type="ORF">A2U01_0017365</name>
</gene>
<dbReference type="GO" id="GO:0004867">
    <property type="term" value="F:serine-type endopeptidase inhibitor activity"/>
    <property type="evidence" value="ECO:0007669"/>
    <property type="project" value="InterPro"/>
</dbReference>
<protein>
    <submittedName>
        <fullName evidence="4">Serpin-ZX</fullName>
    </submittedName>
</protein>
<dbReference type="InterPro" id="IPR000215">
    <property type="entry name" value="Serpin_fam"/>
</dbReference>
<feature type="non-terminal residue" evidence="4">
    <location>
        <position position="261"/>
    </location>
</feature>
<evidence type="ECO:0000259" key="3">
    <source>
        <dbReference type="SMART" id="SM00093"/>
    </source>
</evidence>
<reference evidence="4 5" key="1">
    <citation type="journal article" date="2018" name="Front. Plant Sci.">
        <title>Red Clover (Trifolium pratense) and Zigzag Clover (T. medium) - A Picture of Genomic Similarities and Differences.</title>
        <authorList>
            <person name="Dluhosova J."/>
            <person name="Istvanek J."/>
            <person name="Nedelnik J."/>
            <person name="Repkova J."/>
        </authorList>
    </citation>
    <scope>NUCLEOTIDE SEQUENCE [LARGE SCALE GENOMIC DNA]</scope>
    <source>
        <strain evidence="5">cv. 10/8</strain>
        <tissue evidence="4">Leaf</tissue>
    </source>
</reference>
<dbReference type="SUPFAM" id="SSF56574">
    <property type="entry name" value="Serpins"/>
    <property type="match status" value="1"/>
</dbReference>
<dbReference type="PANTHER" id="PTHR11461">
    <property type="entry name" value="SERINE PROTEASE INHIBITOR, SERPIN"/>
    <property type="match status" value="1"/>
</dbReference>
<organism evidence="4 5">
    <name type="scientific">Trifolium medium</name>
    <dbReference type="NCBI Taxonomy" id="97028"/>
    <lineage>
        <taxon>Eukaryota</taxon>
        <taxon>Viridiplantae</taxon>
        <taxon>Streptophyta</taxon>
        <taxon>Embryophyta</taxon>
        <taxon>Tracheophyta</taxon>
        <taxon>Spermatophyta</taxon>
        <taxon>Magnoliopsida</taxon>
        <taxon>eudicotyledons</taxon>
        <taxon>Gunneridae</taxon>
        <taxon>Pentapetalae</taxon>
        <taxon>rosids</taxon>
        <taxon>fabids</taxon>
        <taxon>Fabales</taxon>
        <taxon>Fabaceae</taxon>
        <taxon>Papilionoideae</taxon>
        <taxon>50 kb inversion clade</taxon>
        <taxon>NPAAA clade</taxon>
        <taxon>Hologalegina</taxon>
        <taxon>IRL clade</taxon>
        <taxon>Trifolieae</taxon>
        <taxon>Trifolium</taxon>
    </lineage>
</organism>
<comment type="similarity">
    <text evidence="1 2">Belongs to the serpin family.</text>
</comment>
<dbReference type="Gene3D" id="2.30.39.10">
    <property type="entry name" value="Alpha-1-antitrypsin, domain 1"/>
    <property type="match status" value="2"/>
</dbReference>
<dbReference type="InterPro" id="IPR042185">
    <property type="entry name" value="Serpin_sf_2"/>
</dbReference>
<proteinExistence type="inferred from homology"/>
<evidence type="ECO:0000256" key="2">
    <source>
        <dbReference type="RuleBase" id="RU000411"/>
    </source>
</evidence>
<dbReference type="InterPro" id="IPR042178">
    <property type="entry name" value="Serpin_sf_1"/>
</dbReference>
<dbReference type="InterPro" id="IPR023795">
    <property type="entry name" value="Serpin_CS"/>
</dbReference>
<dbReference type="PANTHER" id="PTHR11461:SF211">
    <property type="entry name" value="GH10112P-RELATED"/>
    <property type="match status" value="1"/>
</dbReference>
<dbReference type="GO" id="GO:0005615">
    <property type="term" value="C:extracellular space"/>
    <property type="evidence" value="ECO:0007669"/>
    <property type="project" value="InterPro"/>
</dbReference>
<evidence type="ECO:0000313" key="5">
    <source>
        <dbReference type="Proteomes" id="UP000265520"/>
    </source>
</evidence>
<sequence length="261" mass="30203">MILKAIEVIKEVNLWAENETNGLIKDILPQRSVYYLTRLIFANAMYFKGVWNQTFHSSEIDDNNFHLLDGSSITVPFMTSSHDQFIEVFDDFKVLRLPYEQEEDERQFSMYVFLPNAKYGLPALVKKVASDLFELLKHNLPLVKREVNHLRIPRFKFSFDLETSHMLKELGVILPFSPGGLTKMVDSREGEDFCVSKIFHKSFIEVNEKGTEAATTSTAMVDYIVDESDDECDPIRIDFIVDHPFLFLIREVSTRTILFVG</sequence>